<sequence length="172" mass="19071">MDKDSDVVQDPREGPVGSSAFWFEDGNIILRAGEASFRVHSSVLSRNSAFFRDLFSLPQAAQAAPELLDGCPVVLLHEIPGDVVMLLTAVYDRAQFLDTATRLPFATVACLIRMGHKYQMETIPVDGAITRLKSCFPVSFEESRVLVQRASPFVKLEDEAPTRQRRASCGWP</sequence>
<name>S8FJ05_FOMSC</name>
<dbReference type="OrthoDB" id="3027208at2759"/>
<reference evidence="2 3" key="1">
    <citation type="journal article" date="2012" name="Science">
        <title>The Paleozoic origin of enzymatic lignin decomposition reconstructed from 31 fungal genomes.</title>
        <authorList>
            <person name="Floudas D."/>
            <person name="Binder M."/>
            <person name="Riley R."/>
            <person name="Barry K."/>
            <person name="Blanchette R.A."/>
            <person name="Henrissat B."/>
            <person name="Martinez A.T."/>
            <person name="Otillar R."/>
            <person name="Spatafora J.W."/>
            <person name="Yadav J.S."/>
            <person name="Aerts A."/>
            <person name="Benoit I."/>
            <person name="Boyd A."/>
            <person name="Carlson A."/>
            <person name="Copeland A."/>
            <person name="Coutinho P.M."/>
            <person name="de Vries R.P."/>
            <person name="Ferreira P."/>
            <person name="Findley K."/>
            <person name="Foster B."/>
            <person name="Gaskell J."/>
            <person name="Glotzer D."/>
            <person name="Gorecki P."/>
            <person name="Heitman J."/>
            <person name="Hesse C."/>
            <person name="Hori C."/>
            <person name="Igarashi K."/>
            <person name="Jurgens J.A."/>
            <person name="Kallen N."/>
            <person name="Kersten P."/>
            <person name="Kohler A."/>
            <person name="Kuees U."/>
            <person name="Kumar T.K.A."/>
            <person name="Kuo A."/>
            <person name="LaButti K."/>
            <person name="Larrondo L.F."/>
            <person name="Lindquist E."/>
            <person name="Ling A."/>
            <person name="Lombard V."/>
            <person name="Lucas S."/>
            <person name="Lundell T."/>
            <person name="Martin R."/>
            <person name="McLaughlin D.J."/>
            <person name="Morgenstern I."/>
            <person name="Morin E."/>
            <person name="Murat C."/>
            <person name="Nagy L.G."/>
            <person name="Nolan M."/>
            <person name="Ohm R.A."/>
            <person name="Patyshakuliyeva A."/>
            <person name="Rokas A."/>
            <person name="Ruiz-Duenas F.J."/>
            <person name="Sabat G."/>
            <person name="Salamov A."/>
            <person name="Samejima M."/>
            <person name="Schmutz J."/>
            <person name="Slot J.C."/>
            <person name="St John F."/>
            <person name="Stenlid J."/>
            <person name="Sun H."/>
            <person name="Sun S."/>
            <person name="Syed K."/>
            <person name="Tsang A."/>
            <person name="Wiebenga A."/>
            <person name="Young D."/>
            <person name="Pisabarro A."/>
            <person name="Eastwood D.C."/>
            <person name="Martin F."/>
            <person name="Cullen D."/>
            <person name="Grigoriev I.V."/>
            <person name="Hibbett D.S."/>
        </authorList>
    </citation>
    <scope>NUCLEOTIDE SEQUENCE</scope>
    <source>
        <strain evidence="3">FP-58527</strain>
    </source>
</reference>
<dbReference type="EMBL" id="KE504166">
    <property type="protein sequence ID" value="EPS98364.1"/>
    <property type="molecule type" value="Genomic_DNA"/>
</dbReference>
<dbReference type="AlphaFoldDB" id="S8FJ05"/>
<dbReference type="PROSITE" id="PS50097">
    <property type="entry name" value="BTB"/>
    <property type="match status" value="1"/>
</dbReference>
<dbReference type="HOGENOM" id="CLU_033082_6_2_1"/>
<dbReference type="SUPFAM" id="SSF54695">
    <property type="entry name" value="POZ domain"/>
    <property type="match status" value="1"/>
</dbReference>
<dbReference type="InParanoid" id="S8FJ05"/>
<dbReference type="Gene3D" id="3.30.710.10">
    <property type="entry name" value="Potassium Channel Kv1.1, Chain A"/>
    <property type="match status" value="1"/>
</dbReference>
<dbReference type="InterPro" id="IPR000210">
    <property type="entry name" value="BTB/POZ_dom"/>
</dbReference>
<evidence type="ECO:0000313" key="2">
    <source>
        <dbReference type="EMBL" id="EPS98364.1"/>
    </source>
</evidence>
<dbReference type="InterPro" id="IPR011333">
    <property type="entry name" value="SKP1/BTB/POZ_sf"/>
</dbReference>
<organism evidence="2 3">
    <name type="scientific">Fomitopsis schrenkii</name>
    <name type="common">Brown rot fungus</name>
    <dbReference type="NCBI Taxonomy" id="2126942"/>
    <lineage>
        <taxon>Eukaryota</taxon>
        <taxon>Fungi</taxon>
        <taxon>Dikarya</taxon>
        <taxon>Basidiomycota</taxon>
        <taxon>Agaricomycotina</taxon>
        <taxon>Agaricomycetes</taxon>
        <taxon>Polyporales</taxon>
        <taxon>Fomitopsis</taxon>
    </lineage>
</organism>
<dbReference type="Pfam" id="PF00651">
    <property type="entry name" value="BTB"/>
    <property type="match status" value="1"/>
</dbReference>
<feature type="domain" description="BTB" evidence="1">
    <location>
        <begin position="26"/>
        <end position="99"/>
    </location>
</feature>
<evidence type="ECO:0000313" key="3">
    <source>
        <dbReference type="Proteomes" id="UP000015241"/>
    </source>
</evidence>
<dbReference type="Proteomes" id="UP000015241">
    <property type="component" value="Unassembled WGS sequence"/>
</dbReference>
<gene>
    <name evidence="2" type="ORF">FOMPIDRAFT_1126655</name>
</gene>
<dbReference type="CDD" id="cd18186">
    <property type="entry name" value="BTB_POZ_ZBTB_KLHL-like"/>
    <property type="match status" value="1"/>
</dbReference>
<protein>
    <recommendedName>
        <fullName evidence="1">BTB domain-containing protein</fullName>
    </recommendedName>
</protein>
<accession>S8FJ05</accession>
<proteinExistence type="predicted"/>
<keyword evidence="3" id="KW-1185">Reference proteome</keyword>
<evidence type="ECO:0000259" key="1">
    <source>
        <dbReference type="PROSITE" id="PS50097"/>
    </source>
</evidence>
<dbReference type="STRING" id="743788.S8FJ05"/>